<sequence>MIFCIMCNHHHGAAGIIIISGIKFQGAIMSQSFDYSASLILSYQASLKKILHKWGQDYRKIPPGNLPYYFHDLVMRLPGSRSRRVHLSDTILESSEKIQTIQPIVRKLENGISIWPHLSRGWGKLKDIDQMYNAWKISHFHINTNIEKDGYVERSKEVLLAIIWQDQAFLIDVRDHGKSNPDLWYSIDLMEIVLRNWPEWMYQYRSNIKQSNTDSSIATTKQFRQLSVNSSLSLSDGNIYMPPGIITAEGLSMFSSMIYNRIITQNFLLIQQAGIEAHDELLKYFFRHSTPPQKLDMYVDGIWPTLTVKAKGSPYFMPLHLIRALVTPLIYRTSDIQKFRRQFHPELYDNYYFKPVSAYLHF</sequence>
<protein>
    <submittedName>
        <fullName evidence="1">Uncharacterized protein</fullName>
    </submittedName>
</protein>
<reference evidence="1 2" key="1">
    <citation type="submission" date="2020-05" db="EMBL/GenBank/DDBJ databases">
        <title>Onion-isolated Pseudomonas sp.</title>
        <authorList>
            <person name="Fujikawa T."/>
            <person name="Sawada H."/>
        </authorList>
    </citation>
    <scope>NUCLEOTIDE SEQUENCE [LARGE SCALE GENOMIC DNA]</scope>
    <source>
        <strain evidence="1 2">MAFF 301512</strain>
    </source>
</reference>
<dbReference type="EMBL" id="JABUHS010000010">
    <property type="protein sequence ID" value="NWN60091.1"/>
    <property type="molecule type" value="Genomic_DNA"/>
</dbReference>
<evidence type="ECO:0000313" key="1">
    <source>
        <dbReference type="EMBL" id="NWN60091.1"/>
    </source>
</evidence>
<proteinExistence type="predicted"/>
<dbReference type="RefSeq" id="WP_179029100.1">
    <property type="nucleotide sequence ID" value="NZ_JABUHS010000010.1"/>
</dbReference>
<comment type="caution">
    <text evidence="1">The sequence shown here is derived from an EMBL/GenBank/DDBJ whole genome shotgun (WGS) entry which is preliminary data.</text>
</comment>
<name>A0A7Y8RJB1_9PSED</name>
<gene>
    <name evidence="1" type="ORF">HT123_02320</name>
</gene>
<dbReference type="Proteomes" id="UP000543908">
    <property type="component" value="Unassembled WGS sequence"/>
</dbReference>
<organism evidence="1 2">
    <name type="scientific">Pseudomonas allii</name>
    <dbReference type="NCBI Taxonomy" id="2740531"/>
    <lineage>
        <taxon>Bacteria</taxon>
        <taxon>Pseudomonadati</taxon>
        <taxon>Pseudomonadota</taxon>
        <taxon>Gammaproteobacteria</taxon>
        <taxon>Pseudomonadales</taxon>
        <taxon>Pseudomonadaceae</taxon>
        <taxon>Pseudomonas</taxon>
    </lineage>
</organism>
<accession>A0A7Y8RJB1</accession>
<dbReference type="AlphaFoldDB" id="A0A7Y8RJB1"/>
<evidence type="ECO:0000313" key="2">
    <source>
        <dbReference type="Proteomes" id="UP000543908"/>
    </source>
</evidence>